<dbReference type="OrthoDB" id="3286086at2"/>
<dbReference type="KEGG" id="ahg:AHOG_13720"/>
<accession>A0A221W417</accession>
<organism evidence="1 2">
    <name type="scientific">Actinoalloteichus hoggarensis</name>
    <dbReference type="NCBI Taxonomy" id="1470176"/>
    <lineage>
        <taxon>Bacteria</taxon>
        <taxon>Bacillati</taxon>
        <taxon>Actinomycetota</taxon>
        <taxon>Actinomycetes</taxon>
        <taxon>Pseudonocardiales</taxon>
        <taxon>Pseudonocardiaceae</taxon>
        <taxon>Actinoalloteichus</taxon>
    </lineage>
</organism>
<dbReference type="AlphaFoldDB" id="A0A221W417"/>
<name>A0A221W417_9PSEU</name>
<dbReference type="RefSeq" id="WP_093941720.1">
    <property type="nucleotide sequence ID" value="NZ_CP022521.1"/>
</dbReference>
<keyword evidence="2" id="KW-1185">Reference proteome</keyword>
<reference evidence="1 2" key="1">
    <citation type="submission" date="2017-07" db="EMBL/GenBank/DDBJ databases">
        <title>Complete genome sequence of Actinoalloteichus hoggarensis DSM 45943, type strain of Actinoalloteichus hoggarensis.</title>
        <authorList>
            <person name="Ruckert C."/>
            <person name="Nouioui I."/>
            <person name="Willmese J."/>
            <person name="van Wezel G."/>
            <person name="Klenk H.-P."/>
            <person name="Kalinowski J."/>
            <person name="Zotchev S.B."/>
        </authorList>
    </citation>
    <scope>NUCLEOTIDE SEQUENCE [LARGE SCALE GENOMIC DNA]</scope>
    <source>
        <strain evidence="1 2">DSM 45943</strain>
    </source>
</reference>
<proteinExistence type="predicted"/>
<evidence type="ECO:0000313" key="2">
    <source>
        <dbReference type="Proteomes" id="UP000204221"/>
    </source>
</evidence>
<dbReference type="EMBL" id="CP022521">
    <property type="protein sequence ID" value="ASO20387.1"/>
    <property type="molecule type" value="Genomic_DNA"/>
</dbReference>
<sequence>MATPTDVRPVTRRALDFLHGHARLVERRLAQAWFAAPDPAHAHAVLHAVEAHRNADGGLGHGLEPDVLAPDSQPLAADFALEAVEQAVRSPSGRHESVREHAHALAVGLADHLATVASGDGGLPIVLPTITGYPHAEHWGDGVFPAGLNPTASIVARLRALGVTSTWTAAAERFCHRHIEALRTAASADAHTVLTAFCFLDHVAEQGDVREQEHAREVTAEIAARATTWTSFHLYPGSGYGLGPLDFAPTPDHPRLVLFPEDAVAAQLTAIRQSQLPDGGWALSWQPPGPAAELAWRGVLALRNARLLHDFGG</sequence>
<protein>
    <submittedName>
        <fullName evidence="1">Uncharacterized protein</fullName>
    </submittedName>
</protein>
<gene>
    <name evidence="1" type="ORF">AHOG_13720</name>
</gene>
<dbReference type="Proteomes" id="UP000204221">
    <property type="component" value="Chromosome"/>
</dbReference>
<evidence type="ECO:0000313" key="1">
    <source>
        <dbReference type="EMBL" id="ASO20387.1"/>
    </source>
</evidence>